<dbReference type="Proteomes" id="UP000053593">
    <property type="component" value="Unassembled WGS sequence"/>
</dbReference>
<reference evidence="2 3" key="1">
    <citation type="submission" date="2014-04" db="EMBL/GenBank/DDBJ databases">
        <title>Evolutionary Origins and Diversification of the Mycorrhizal Mutualists.</title>
        <authorList>
            <consortium name="DOE Joint Genome Institute"/>
            <consortium name="Mycorrhizal Genomics Consortium"/>
            <person name="Kohler A."/>
            <person name="Kuo A."/>
            <person name="Nagy L.G."/>
            <person name="Floudas D."/>
            <person name="Copeland A."/>
            <person name="Barry K.W."/>
            <person name="Cichocki N."/>
            <person name="Veneault-Fourrey C."/>
            <person name="LaButti K."/>
            <person name="Lindquist E.A."/>
            <person name="Lipzen A."/>
            <person name="Lundell T."/>
            <person name="Morin E."/>
            <person name="Murat C."/>
            <person name="Riley R."/>
            <person name="Ohm R."/>
            <person name="Sun H."/>
            <person name="Tunlid A."/>
            <person name="Henrissat B."/>
            <person name="Grigoriev I.V."/>
            <person name="Hibbett D.S."/>
            <person name="Martin F."/>
        </authorList>
    </citation>
    <scope>NUCLEOTIDE SEQUENCE [LARGE SCALE GENOMIC DNA]</scope>
    <source>
        <strain evidence="2 3">FD-317 M1</strain>
    </source>
</reference>
<feature type="compositionally biased region" description="Pro residues" evidence="1">
    <location>
        <begin position="207"/>
        <end position="218"/>
    </location>
</feature>
<keyword evidence="3" id="KW-1185">Reference proteome</keyword>
<organism evidence="2 3">
    <name type="scientific">Collybiopsis luxurians FD-317 M1</name>
    <dbReference type="NCBI Taxonomy" id="944289"/>
    <lineage>
        <taxon>Eukaryota</taxon>
        <taxon>Fungi</taxon>
        <taxon>Dikarya</taxon>
        <taxon>Basidiomycota</taxon>
        <taxon>Agaricomycotina</taxon>
        <taxon>Agaricomycetes</taxon>
        <taxon>Agaricomycetidae</taxon>
        <taxon>Agaricales</taxon>
        <taxon>Marasmiineae</taxon>
        <taxon>Omphalotaceae</taxon>
        <taxon>Collybiopsis</taxon>
        <taxon>Collybiopsis luxurians</taxon>
    </lineage>
</organism>
<evidence type="ECO:0000256" key="1">
    <source>
        <dbReference type="SAM" id="MobiDB-lite"/>
    </source>
</evidence>
<name>A0A0D0CPT4_9AGAR</name>
<dbReference type="AlphaFoldDB" id="A0A0D0CPT4"/>
<feature type="region of interest" description="Disordered" evidence="1">
    <location>
        <begin position="1"/>
        <end position="58"/>
    </location>
</feature>
<feature type="region of interest" description="Disordered" evidence="1">
    <location>
        <begin position="197"/>
        <end position="218"/>
    </location>
</feature>
<proteinExistence type="predicted"/>
<protein>
    <submittedName>
        <fullName evidence="2">Uncharacterized protein</fullName>
    </submittedName>
</protein>
<evidence type="ECO:0000313" key="3">
    <source>
        <dbReference type="Proteomes" id="UP000053593"/>
    </source>
</evidence>
<gene>
    <name evidence="2" type="ORF">GYMLUDRAFT_59291</name>
</gene>
<dbReference type="EMBL" id="KN834773">
    <property type="protein sequence ID" value="KIK60912.1"/>
    <property type="molecule type" value="Genomic_DNA"/>
</dbReference>
<evidence type="ECO:0000313" key="2">
    <source>
        <dbReference type="EMBL" id="KIK60912.1"/>
    </source>
</evidence>
<dbReference type="HOGENOM" id="CLU_1267012_0_0_1"/>
<accession>A0A0D0CPT4</accession>
<sequence length="218" mass="23236">MPRSSSHRTISQSPYKRPSGHRQPSPGDAATLPVDLSSSQMVSPDMNHTRRGSATLPIDLSTPSDGEVFPNMSSTDPLSIAPLDFEFMAVTDAQMPCLDVQLRPGVTLVNHTHHNSAAPLIDLSGSRDGKVFPNTSSTDPLSIAPLNCEFMVVAAAAGTDVGGSSSKIDTAIVRPAYFILSFQPAHLSFFIKYKKDDSPEAASNTPVPSPNPPELRDP</sequence>